<name>A0A810L1R8_9ACTN</name>
<sequence length="121" mass="13304">MDGRGRRTPRIGVHGPQRRPRSGDPNGPQWTHGTPAGSGGSGRQRVVGQLDRVVRFDGEPGERLVVRFDGEPGERLVVRFDGEPGERLAVRFDGEPGERLVGWLVKNHRAAAHPSAWLRST</sequence>
<dbReference type="AlphaFoldDB" id="A0A810L1R8"/>
<keyword evidence="3" id="KW-1185">Reference proteome</keyword>
<dbReference type="KEGG" id="aser:Asera_32650"/>
<evidence type="ECO:0000313" key="2">
    <source>
        <dbReference type="EMBL" id="BCJ29157.1"/>
    </source>
</evidence>
<evidence type="ECO:0000256" key="1">
    <source>
        <dbReference type="SAM" id="MobiDB-lite"/>
    </source>
</evidence>
<evidence type="ECO:0000313" key="3">
    <source>
        <dbReference type="Proteomes" id="UP000680750"/>
    </source>
</evidence>
<protein>
    <submittedName>
        <fullName evidence="2">Uncharacterized protein</fullName>
    </submittedName>
</protein>
<proteinExistence type="predicted"/>
<dbReference type="EMBL" id="AP023354">
    <property type="protein sequence ID" value="BCJ29157.1"/>
    <property type="molecule type" value="Genomic_DNA"/>
</dbReference>
<feature type="region of interest" description="Disordered" evidence="1">
    <location>
        <begin position="1"/>
        <end position="47"/>
    </location>
</feature>
<organism evidence="2 3">
    <name type="scientific">Actinocatenispora sera</name>
    <dbReference type="NCBI Taxonomy" id="390989"/>
    <lineage>
        <taxon>Bacteria</taxon>
        <taxon>Bacillati</taxon>
        <taxon>Actinomycetota</taxon>
        <taxon>Actinomycetes</taxon>
        <taxon>Micromonosporales</taxon>
        <taxon>Micromonosporaceae</taxon>
        <taxon>Actinocatenispora</taxon>
    </lineage>
</organism>
<reference evidence="2" key="1">
    <citation type="submission" date="2020-08" db="EMBL/GenBank/DDBJ databases">
        <title>Whole genome shotgun sequence of Actinocatenispora sera NBRC 101916.</title>
        <authorList>
            <person name="Komaki H."/>
            <person name="Tamura T."/>
        </authorList>
    </citation>
    <scope>NUCLEOTIDE SEQUENCE</scope>
    <source>
        <strain evidence="2">NBRC 101916</strain>
    </source>
</reference>
<dbReference type="Proteomes" id="UP000680750">
    <property type="component" value="Chromosome"/>
</dbReference>
<gene>
    <name evidence="2" type="ORF">Asera_32650</name>
</gene>
<accession>A0A810L1R8</accession>